<sequence length="260" mass="27275">MTDDLGAVPGVRAVALGGSRARGTHRPDSDVDLGVYVDGDVDREALASVAHRWTGEQVTVAPRGGWGPWVDSGAWLVVDGIPVDLILRDVSRVDEQCRRALHGEYAFHVQSGHPLGFLDVAYAGEVATCRPLHDPHGLLAGWRGDLTPYPPALRAAILHGMWQVDFLLDGAVKGAKQADVGYVALCASTAAMLVAHGWHAAAGVWVTNEKGLLPGIARLPVATGDFSARAASALGALGTTPESLVAAIERVRALPRPGTD</sequence>
<dbReference type="EMBL" id="JACSQP010000002">
    <property type="protein sequence ID" value="MBD7956707.1"/>
    <property type="molecule type" value="Genomic_DNA"/>
</dbReference>
<organism evidence="2 3">
    <name type="scientific">Microbacterium pullorum</name>
    <dbReference type="NCBI Taxonomy" id="2762236"/>
    <lineage>
        <taxon>Bacteria</taxon>
        <taxon>Bacillati</taxon>
        <taxon>Actinomycetota</taxon>
        <taxon>Actinomycetes</taxon>
        <taxon>Micrococcales</taxon>
        <taxon>Microbacteriaceae</taxon>
        <taxon>Microbacterium</taxon>
    </lineage>
</organism>
<dbReference type="Gene3D" id="3.30.460.10">
    <property type="entry name" value="Beta Polymerase, domain 2"/>
    <property type="match status" value="1"/>
</dbReference>
<feature type="domain" description="Polymerase nucleotidyl transferase" evidence="1">
    <location>
        <begin position="11"/>
        <end position="52"/>
    </location>
</feature>
<dbReference type="Proteomes" id="UP000648352">
    <property type="component" value="Unassembled WGS sequence"/>
</dbReference>
<keyword evidence="3" id="KW-1185">Reference proteome</keyword>
<evidence type="ECO:0000259" key="1">
    <source>
        <dbReference type="Pfam" id="PF01909"/>
    </source>
</evidence>
<name>A0ABR8RZM9_9MICO</name>
<accession>A0ABR8RZM9</accession>
<reference evidence="2 3" key="1">
    <citation type="submission" date="2020-08" db="EMBL/GenBank/DDBJ databases">
        <title>A Genomic Blueprint of the Chicken Gut Microbiome.</title>
        <authorList>
            <person name="Gilroy R."/>
            <person name="Ravi A."/>
            <person name="Getino M."/>
            <person name="Pursley I."/>
            <person name="Horton D.L."/>
            <person name="Alikhan N.-F."/>
            <person name="Baker D."/>
            <person name="Gharbi K."/>
            <person name="Hall N."/>
            <person name="Watson M."/>
            <person name="Adriaenssens E.M."/>
            <person name="Foster-Nyarko E."/>
            <person name="Jarju S."/>
            <person name="Secka A."/>
            <person name="Antonio M."/>
            <person name="Oren A."/>
            <person name="Chaudhuri R."/>
            <person name="La Ragione R.M."/>
            <person name="Hildebrand F."/>
            <person name="Pallen M.J."/>
        </authorList>
    </citation>
    <scope>NUCLEOTIDE SEQUENCE [LARGE SCALE GENOMIC DNA]</scope>
    <source>
        <strain evidence="2 3">Sa4CUA7</strain>
    </source>
</reference>
<dbReference type="CDD" id="cd05403">
    <property type="entry name" value="NT_KNTase_like"/>
    <property type="match status" value="1"/>
</dbReference>
<dbReference type="Pfam" id="PF01909">
    <property type="entry name" value="NTP_transf_2"/>
    <property type="match status" value="1"/>
</dbReference>
<dbReference type="InterPro" id="IPR002934">
    <property type="entry name" value="Polymerase_NTP_transf_dom"/>
</dbReference>
<gene>
    <name evidence="2" type="ORF">H9651_03560</name>
</gene>
<dbReference type="SUPFAM" id="SSF81301">
    <property type="entry name" value="Nucleotidyltransferase"/>
    <property type="match status" value="1"/>
</dbReference>
<comment type="caution">
    <text evidence="2">The sequence shown here is derived from an EMBL/GenBank/DDBJ whole genome shotgun (WGS) entry which is preliminary data.</text>
</comment>
<dbReference type="InterPro" id="IPR043519">
    <property type="entry name" value="NT_sf"/>
</dbReference>
<evidence type="ECO:0000313" key="3">
    <source>
        <dbReference type="Proteomes" id="UP000648352"/>
    </source>
</evidence>
<evidence type="ECO:0000313" key="2">
    <source>
        <dbReference type="EMBL" id="MBD7956707.1"/>
    </source>
</evidence>
<proteinExistence type="predicted"/>
<protein>
    <submittedName>
        <fullName evidence="2">Nucleotidyltransferase domain-containing protein</fullName>
    </submittedName>
</protein>